<dbReference type="AlphaFoldDB" id="A0AAE9ZE65"/>
<dbReference type="InterPro" id="IPR015991">
    <property type="entry name" value="TatD/YcfH-like"/>
</dbReference>
<dbReference type="RefSeq" id="WP_274492875.1">
    <property type="nucleotide sequence ID" value="NZ_CP118166.1"/>
</dbReference>
<feature type="binding site" evidence="4">
    <location>
        <position position="128"/>
    </location>
    <ligand>
        <name>a divalent metal cation</name>
        <dbReference type="ChEBI" id="CHEBI:60240"/>
        <label>2</label>
    </ligand>
</feature>
<dbReference type="InterPro" id="IPR032466">
    <property type="entry name" value="Metal_Hydrolase"/>
</dbReference>
<name>A0AAE9ZE65_9PROT</name>
<feature type="binding site" evidence="4">
    <location>
        <position position="6"/>
    </location>
    <ligand>
        <name>a divalent metal cation</name>
        <dbReference type="ChEBI" id="CHEBI:60240"/>
        <label>1</label>
    </ligand>
</feature>
<dbReference type="GO" id="GO:0016788">
    <property type="term" value="F:hydrolase activity, acting on ester bonds"/>
    <property type="evidence" value="ECO:0007669"/>
    <property type="project" value="InterPro"/>
</dbReference>
<evidence type="ECO:0000256" key="3">
    <source>
        <dbReference type="ARBA" id="ARBA00022801"/>
    </source>
</evidence>
<dbReference type="NCBIfam" id="TIGR00010">
    <property type="entry name" value="YchF/TatD family DNA exonuclease"/>
    <property type="match status" value="1"/>
</dbReference>
<proteinExistence type="inferred from homology"/>
<protein>
    <submittedName>
        <fullName evidence="5">TatD family hydrolase</fullName>
    </submittedName>
</protein>
<keyword evidence="2 4" id="KW-0479">Metal-binding</keyword>
<evidence type="ECO:0000256" key="1">
    <source>
        <dbReference type="ARBA" id="ARBA00009275"/>
    </source>
</evidence>
<dbReference type="Pfam" id="PF01026">
    <property type="entry name" value="TatD_DNase"/>
    <property type="match status" value="1"/>
</dbReference>
<dbReference type="KEGG" id="hfl:PUV54_13940"/>
<keyword evidence="3 5" id="KW-0378">Hydrolase</keyword>
<reference evidence="5" key="1">
    <citation type="submission" date="2023-02" db="EMBL/GenBank/DDBJ databases">
        <title>Genome sequence of Hyphococcus flavus.</title>
        <authorList>
            <person name="Rong J.-C."/>
            <person name="Zhao Q."/>
            <person name="Yi M."/>
            <person name="Wu J.-Y."/>
        </authorList>
    </citation>
    <scope>NUCLEOTIDE SEQUENCE</scope>
    <source>
        <strain evidence="5">MCCC 1K03223</strain>
    </source>
</reference>
<sequence length="262" mass="29270">MLVDSHVNLHSEKYSDDIAEVIKRARDAGVRTLLTISDQLSSTEAIKEIADADPDIWRSVGVHPHHAKDYSELSSEKLIGLASDSKVIGIGECGLDFYYEYSERYVQADVFKAHIAAARETQLPLIIHTRDADKETQTLIEQEHREGAFTPLLHCYTGGQALANAVLELGGYISFSGIITFKNADDVRAIAKTTPLDRVIIETDCPYLAPAPMRGRRNEPAYVVNVAEKLAELKELPIEDIQKVTSDNFFRLFSRAKDPREQ</sequence>
<dbReference type="InterPro" id="IPR001130">
    <property type="entry name" value="TatD-like"/>
</dbReference>
<dbReference type="CDD" id="cd01310">
    <property type="entry name" value="TatD_DNAse"/>
    <property type="match status" value="1"/>
</dbReference>
<evidence type="ECO:0000256" key="2">
    <source>
        <dbReference type="ARBA" id="ARBA00022723"/>
    </source>
</evidence>
<feature type="binding site" evidence="4">
    <location>
        <position position="92"/>
    </location>
    <ligand>
        <name>a divalent metal cation</name>
        <dbReference type="ChEBI" id="CHEBI:60240"/>
        <label>1</label>
    </ligand>
</feature>
<dbReference type="PANTHER" id="PTHR46124:SF2">
    <property type="entry name" value="D-AMINOACYL-TRNA DEACYLASE"/>
    <property type="match status" value="1"/>
</dbReference>
<dbReference type="FunFam" id="3.20.20.140:FF:000005">
    <property type="entry name" value="TatD family hydrolase"/>
    <property type="match status" value="1"/>
</dbReference>
<evidence type="ECO:0000256" key="4">
    <source>
        <dbReference type="PIRSR" id="PIRSR005902-1"/>
    </source>
</evidence>
<dbReference type="EMBL" id="CP118166">
    <property type="protein sequence ID" value="WDI31053.1"/>
    <property type="molecule type" value="Genomic_DNA"/>
</dbReference>
<feature type="binding site" evidence="4">
    <location>
        <position position="154"/>
    </location>
    <ligand>
        <name>a divalent metal cation</name>
        <dbReference type="ChEBI" id="CHEBI:60240"/>
        <label>2</label>
    </ligand>
</feature>
<feature type="binding site" evidence="4">
    <location>
        <position position="204"/>
    </location>
    <ligand>
        <name>a divalent metal cation</name>
        <dbReference type="ChEBI" id="CHEBI:60240"/>
        <label>1</label>
    </ligand>
</feature>
<gene>
    <name evidence="5" type="ORF">PUV54_13940</name>
</gene>
<dbReference type="Proteomes" id="UP001214043">
    <property type="component" value="Chromosome"/>
</dbReference>
<organism evidence="5 6">
    <name type="scientific">Hyphococcus flavus</name>
    <dbReference type="NCBI Taxonomy" id="1866326"/>
    <lineage>
        <taxon>Bacteria</taxon>
        <taxon>Pseudomonadati</taxon>
        <taxon>Pseudomonadota</taxon>
        <taxon>Alphaproteobacteria</taxon>
        <taxon>Parvularculales</taxon>
        <taxon>Parvularculaceae</taxon>
        <taxon>Hyphococcus</taxon>
    </lineage>
</organism>
<dbReference type="Gene3D" id="3.20.20.140">
    <property type="entry name" value="Metal-dependent hydrolases"/>
    <property type="match status" value="1"/>
</dbReference>
<dbReference type="GO" id="GO:0046872">
    <property type="term" value="F:metal ion binding"/>
    <property type="evidence" value="ECO:0007669"/>
    <property type="project" value="UniProtKB-KW"/>
</dbReference>
<dbReference type="PANTHER" id="PTHR46124">
    <property type="entry name" value="D-AMINOACYL-TRNA DEACYLASE"/>
    <property type="match status" value="1"/>
</dbReference>
<comment type="similarity">
    <text evidence="1">Belongs to the metallo-dependent hydrolases superfamily. TatD-type hydrolase family.</text>
</comment>
<accession>A0AAE9ZE65</accession>
<evidence type="ECO:0000313" key="6">
    <source>
        <dbReference type="Proteomes" id="UP001214043"/>
    </source>
</evidence>
<keyword evidence="6" id="KW-1185">Reference proteome</keyword>
<dbReference type="SUPFAM" id="SSF51556">
    <property type="entry name" value="Metallo-dependent hydrolases"/>
    <property type="match status" value="1"/>
</dbReference>
<evidence type="ECO:0000313" key="5">
    <source>
        <dbReference type="EMBL" id="WDI31053.1"/>
    </source>
</evidence>
<dbReference type="GO" id="GO:0004536">
    <property type="term" value="F:DNA nuclease activity"/>
    <property type="evidence" value="ECO:0007669"/>
    <property type="project" value="InterPro"/>
</dbReference>
<dbReference type="PIRSF" id="PIRSF005902">
    <property type="entry name" value="DNase_TatD"/>
    <property type="match status" value="1"/>
</dbReference>